<organism evidence="3 4">
    <name type="scientific">Cognatilysobacter xinjiangensis</name>
    <dbReference type="NCBI Taxonomy" id="546892"/>
    <lineage>
        <taxon>Bacteria</taxon>
        <taxon>Pseudomonadati</taxon>
        <taxon>Pseudomonadota</taxon>
        <taxon>Gammaproteobacteria</taxon>
        <taxon>Lysobacterales</taxon>
        <taxon>Lysobacteraceae</taxon>
        <taxon>Cognatilysobacter</taxon>
    </lineage>
</organism>
<dbReference type="Pfam" id="PF00535">
    <property type="entry name" value="Glycos_transf_2"/>
    <property type="match status" value="1"/>
</dbReference>
<name>A0ABQ3C5Y7_9GAMM</name>
<keyword evidence="4" id="KW-1185">Reference proteome</keyword>
<evidence type="ECO:0000313" key="3">
    <source>
        <dbReference type="EMBL" id="GGZ69996.1"/>
    </source>
</evidence>
<evidence type="ECO:0000313" key="4">
    <source>
        <dbReference type="Proteomes" id="UP000643403"/>
    </source>
</evidence>
<dbReference type="SUPFAM" id="SSF53448">
    <property type="entry name" value="Nucleotide-diphospho-sugar transferases"/>
    <property type="match status" value="1"/>
</dbReference>
<dbReference type="CDD" id="cd02511">
    <property type="entry name" value="Beta4Glucosyltransferase"/>
    <property type="match status" value="1"/>
</dbReference>
<gene>
    <name evidence="3" type="ORF">GCM10008101_25300</name>
</gene>
<dbReference type="RefSeq" id="WP_229790823.1">
    <property type="nucleotide sequence ID" value="NZ_BMXY01000004.1"/>
</dbReference>
<feature type="domain" description="Glycosyltransferase 2-like" evidence="2">
    <location>
        <begin position="11"/>
        <end position="92"/>
    </location>
</feature>
<dbReference type="EMBL" id="BMXY01000004">
    <property type="protein sequence ID" value="GGZ69996.1"/>
    <property type="molecule type" value="Genomic_DNA"/>
</dbReference>
<sequence length="254" mass="28821">MTDTLPLSGAVITFNEADRIARCIASMRAVCDDVVVLDSGSTDGTVEIARGLGARVEHRDWDGFARQKNAAIERTRQPWVLLLDADEWLEPQAQVALRRLFAGDVEHADCWLLRRRTHFLGHAMRAGSFAREPVHRLFRRELRHADVPVHEYLDVTGRRVRMSDVELEHDTARSEAEYWAKLQRYARLWAEERAARGKRVGPGRALAAGIAYLLKNLVLRGGLVDGAAGWRFHLLHARYAVLKYRLLRALTRGA</sequence>
<reference evidence="4" key="1">
    <citation type="journal article" date="2019" name="Int. J. Syst. Evol. Microbiol.">
        <title>The Global Catalogue of Microorganisms (GCM) 10K type strain sequencing project: providing services to taxonomists for standard genome sequencing and annotation.</title>
        <authorList>
            <consortium name="The Broad Institute Genomics Platform"/>
            <consortium name="The Broad Institute Genome Sequencing Center for Infectious Disease"/>
            <person name="Wu L."/>
            <person name="Ma J."/>
        </authorList>
    </citation>
    <scope>NUCLEOTIDE SEQUENCE [LARGE SCALE GENOMIC DNA]</scope>
    <source>
        <strain evidence="4">KCTC 22558</strain>
    </source>
</reference>
<dbReference type="PANTHER" id="PTHR43630">
    <property type="entry name" value="POLY-BETA-1,6-N-ACETYL-D-GLUCOSAMINE SYNTHASE"/>
    <property type="match status" value="1"/>
</dbReference>
<dbReference type="PANTHER" id="PTHR43630:SF2">
    <property type="entry name" value="GLYCOSYLTRANSFERASE"/>
    <property type="match status" value="1"/>
</dbReference>
<protein>
    <submittedName>
        <fullName evidence="3">LPS biosynthesis protein</fullName>
    </submittedName>
</protein>
<dbReference type="InterPro" id="IPR001173">
    <property type="entry name" value="Glyco_trans_2-like"/>
</dbReference>
<evidence type="ECO:0000259" key="2">
    <source>
        <dbReference type="Pfam" id="PF00535"/>
    </source>
</evidence>
<dbReference type="Proteomes" id="UP000643403">
    <property type="component" value="Unassembled WGS sequence"/>
</dbReference>
<dbReference type="InterPro" id="IPR029044">
    <property type="entry name" value="Nucleotide-diphossugar_trans"/>
</dbReference>
<comment type="caution">
    <text evidence="3">The sequence shown here is derived from an EMBL/GenBank/DDBJ whole genome shotgun (WGS) entry which is preliminary data.</text>
</comment>
<comment type="similarity">
    <text evidence="1">Belongs to the glycosyltransferase 2 family. WaaE/KdtX subfamily.</text>
</comment>
<proteinExistence type="inferred from homology"/>
<evidence type="ECO:0000256" key="1">
    <source>
        <dbReference type="ARBA" id="ARBA00038494"/>
    </source>
</evidence>
<dbReference type="Gene3D" id="3.90.550.10">
    <property type="entry name" value="Spore Coat Polysaccharide Biosynthesis Protein SpsA, Chain A"/>
    <property type="match status" value="1"/>
</dbReference>
<accession>A0ABQ3C5Y7</accession>